<dbReference type="SUPFAM" id="SSF53335">
    <property type="entry name" value="S-adenosyl-L-methionine-dependent methyltransferases"/>
    <property type="match status" value="1"/>
</dbReference>
<evidence type="ECO:0000313" key="3">
    <source>
        <dbReference type="Proteomes" id="UP000067434"/>
    </source>
</evidence>
<dbReference type="KEGG" id="thf:MA03_04900"/>
<reference evidence="2 3" key="1">
    <citation type="journal article" date="2015" name="Stand. Genomic Sci.">
        <title>Complete genome sequence of and proposal of Thermofilum uzonense sp. nov. a novel hyperthermophilic crenarchaeon and emended description of the genus Thermofilum.</title>
        <authorList>
            <person name="Toshchakov S.V."/>
            <person name="Korzhenkov A.A."/>
            <person name="Samarov N.I."/>
            <person name="Mazunin I.O."/>
            <person name="Mozhey O.I."/>
            <person name="Shmyr I.S."/>
            <person name="Derbikova K.S."/>
            <person name="Taranov E.A."/>
            <person name="Dominova I.N."/>
            <person name="Bonch-Osmolovskaya E.A."/>
            <person name="Patrushev M.V."/>
            <person name="Podosokorskaya O.A."/>
            <person name="Kublanov I.V."/>
        </authorList>
    </citation>
    <scope>NUCLEOTIDE SEQUENCE [LARGE SCALE GENOMIC DNA]</scope>
    <source>
        <strain evidence="2 3">1807-2</strain>
    </source>
</reference>
<protein>
    <recommendedName>
        <fullName evidence="1">Methyltransferase small domain-containing protein</fullName>
    </recommendedName>
</protein>
<dbReference type="CDD" id="cd02440">
    <property type="entry name" value="AdoMet_MTases"/>
    <property type="match status" value="1"/>
</dbReference>
<evidence type="ECO:0000259" key="1">
    <source>
        <dbReference type="Pfam" id="PF05175"/>
    </source>
</evidence>
<evidence type="ECO:0000313" key="2">
    <source>
        <dbReference type="EMBL" id="AKG38741.1"/>
    </source>
</evidence>
<name>A0A0F7CL39_9CREN</name>
<dbReference type="OrthoDB" id="27149at2157"/>
<sequence length="182" mass="19936">MAPKTCFPPIHTISTEALLKVLGGLAGFKRVVVEIGCGPGSLLIAMALSSDTEYFIGTDISDECIKAARVNSILNRVYSKTDFIVCDSGSCIRDNSAELCYTNPPFLPYDLRDQLDLPFAGGRDLKTAIRMIRDCFRVSKRGGLVFYTLSDLSTGLRLKARGRIILEASGLGDRVYVFASRR</sequence>
<dbReference type="STRING" id="1550241.MA03_04900"/>
<accession>A0A0F7CL39</accession>
<keyword evidence="3" id="KW-1185">Reference proteome</keyword>
<gene>
    <name evidence="2" type="ORF">MA03_04900</name>
</gene>
<feature type="domain" description="Methyltransferase small" evidence="1">
    <location>
        <begin position="14"/>
        <end position="106"/>
    </location>
</feature>
<dbReference type="InterPro" id="IPR029063">
    <property type="entry name" value="SAM-dependent_MTases_sf"/>
</dbReference>
<dbReference type="HOGENOM" id="CLU_114822_0_0_2"/>
<dbReference type="AlphaFoldDB" id="A0A0F7CL39"/>
<dbReference type="Proteomes" id="UP000067434">
    <property type="component" value="Chromosome"/>
</dbReference>
<organism evidence="2 3">
    <name type="scientific">Infirmifilum uzonense</name>
    <dbReference type="NCBI Taxonomy" id="1550241"/>
    <lineage>
        <taxon>Archaea</taxon>
        <taxon>Thermoproteota</taxon>
        <taxon>Thermoprotei</taxon>
        <taxon>Thermofilales</taxon>
        <taxon>Thermofilaceae</taxon>
        <taxon>Infirmifilum</taxon>
    </lineage>
</organism>
<proteinExistence type="predicted"/>
<dbReference type="PATRIC" id="fig|1550241.5.peg.1034"/>
<dbReference type="GO" id="GO:0008168">
    <property type="term" value="F:methyltransferase activity"/>
    <property type="evidence" value="ECO:0007669"/>
    <property type="project" value="InterPro"/>
</dbReference>
<dbReference type="Gene3D" id="3.40.50.150">
    <property type="entry name" value="Vaccinia Virus protein VP39"/>
    <property type="match status" value="1"/>
</dbReference>
<dbReference type="InterPro" id="IPR007848">
    <property type="entry name" value="Small_mtfrase_dom"/>
</dbReference>
<dbReference type="Pfam" id="PF05175">
    <property type="entry name" value="MTS"/>
    <property type="match status" value="1"/>
</dbReference>
<dbReference type="EMBL" id="CP009961">
    <property type="protein sequence ID" value="AKG38741.1"/>
    <property type="molecule type" value="Genomic_DNA"/>
</dbReference>